<comment type="caution">
    <text evidence="1">The sequence shown here is derived from an EMBL/GenBank/DDBJ whole genome shotgun (WGS) entry which is preliminary data.</text>
</comment>
<name>A0ABX2FKH0_9PSEU</name>
<keyword evidence="2" id="KW-1185">Reference proteome</keyword>
<dbReference type="Proteomes" id="UP000763557">
    <property type="component" value="Unassembled WGS sequence"/>
</dbReference>
<reference evidence="1 2" key="1">
    <citation type="submission" date="2020-01" db="EMBL/GenBank/DDBJ databases">
        <title>Kibdelosporangium persica a novel Actinomycetes from a hot desert in Iran.</title>
        <authorList>
            <person name="Safaei N."/>
            <person name="Zaburannyi N."/>
            <person name="Mueller R."/>
            <person name="Wink J."/>
        </authorList>
    </citation>
    <scope>NUCLEOTIDE SEQUENCE [LARGE SCALE GENOMIC DNA]</scope>
    <source>
        <strain evidence="1 2">4NS15</strain>
    </source>
</reference>
<evidence type="ECO:0000313" key="1">
    <source>
        <dbReference type="EMBL" id="NRN71315.1"/>
    </source>
</evidence>
<dbReference type="Pfam" id="PF19859">
    <property type="entry name" value="DUF6333"/>
    <property type="match status" value="1"/>
</dbReference>
<accession>A0ABX2FKH0</accession>
<organism evidence="1 2">
    <name type="scientific">Kibdelosporangium persicum</name>
    <dbReference type="NCBI Taxonomy" id="2698649"/>
    <lineage>
        <taxon>Bacteria</taxon>
        <taxon>Bacillati</taxon>
        <taxon>Actinomycetota</taxon>
        <taxon>Actinomycetes</taxon>
        <taxon>Pseudonocardiales</taxon>
        <taxon>Pseudonocardiaceae</taxon>
        <taxon>Kibdelosporangium</taxon>
    </lineage>
</organism>
<sequence length="270" mass="29783">MAGTDGRFEQNRVKGVMPITTVTGMIDNSYWTCPPDREVHGWGEYTITILRPPFPTTTDRSTITTIADLAPHDPARARQVAETYGPVEAVLEELPLVTTVSDFPATRADLDIIKVGCWGNIIGISDPALADNGNDCPLLTETNALHQRYPDARIVGSVSNDMGASHSENTIHLPDGLMLHYTGWDSELWELTGDPHAILHALGIPPESLAGHDAELDEEDPSCTNWHAFGNLALGPCAPWHFETIQMSAFRVRHTKGYTALMEEIWRFED</sequence>
<evidence type="ECO:0000313" key="2">
    <source>
        <dbReference type="Proteomes" id="UP000763557"/>
    </source>
</evidence>
<dbReference type="EMBL" id="JAAATY010000059">
    <property type="protein sequence ID" value="NRN71315.1"/>
    <property type="molecule type" value="Genomic_DNA"/>
</dbReference>
<protein>
    <submittedName>
        <fullName evidence="1">Uncharacterized protein</fullName>
    </submittedName>
</protein>
<proteinExistence type="predicted"/>
<dbReference type="RefSeq" id="WP_173142512.1">
    <property type="nucleotide sequence ID" value="NZ_CBCSGW010000021.1"/>
</dbReference>
<gene>
    <name evidence="1" type="ORF">GC106_85920</name>
</gene>